<proteinExistence type="predicted"/>
<evidence type="ECO:0000313" key="3">
    <source>
        <dbReference type="Proteomes" id="UP000290289"/>
    </source>
</evidence>
<reference evidence="2 3" key="1">
    <citation type="submission" date="2018-10" db="EMBL/GenBank/DDBJ databases">
        <title>A high-quality apple genome assembly.</title>
        <authorList>
            <person name="Hu J."/>
        </authorList>
    </citation>
    <scope>NUCLEOTIDE SEQUENCE [LARGE SCALE GENOMIC DNA]</scope>
    <source>
        <strain evidence="3">cv. HFTH1</strain>
        <tissue evidence="2">Young leaf</tissue>
    </source>
</reference>
<keyword evidence="3" id="KW-1185">Reference proteome</keyword>
<dbReference type="Proteomes" id="UP000290289">
    <property type="component" value="Chromosome 15"/>
</dbReference>
<evidence type="ECO:0000256" key="1">
    <source>
        <dbReference type="SAM" id="MobiDB-lite"/>
    </source>
</evidence>
<sequence length="93" mass="10390">MISRSKSKGAVDLQKKQTLAEQARRSRCNIPNAKYNKNLVRSKSSPDLNFHKKDSSPNSSDPQQAKEKFGTLPAMEERSVHAAPPLQKANLEE</sequence>
<feature type="region of interest" description="Disordered" evidence="1">
    <location>
        <begin position="1"/>
        <end position="93"/>
    </location>
</feature>
<organism evidence="2 3">
    <name type="scientific">Malus domestica</name>
    <name type="common">Apple</name>
    <name type="synonym">Pyrus malus</name>
    <dbReference type="NCBI Taxonomy" id="3750"/>
    <lineage>
        <taxon>Eukaryota</taxon>
        <taxon>Viridiplantae</taxon>
        <taxon>Streptophyta</taxon>
        <taxon>Embryophyta</taxon>
        <taxon>Tracheophyta</taxon>
        <taxon>Spermatophyta</taxon>
        <taxon>Magnoliopsida</taxon>
        <taxon>eudicotyledons</taxon>
        <taxon>Gunneridae</taxon>
        <taxon>Pentapetalae</taxon>
        <taxon>rosids</taxon>
        <taxon>fabids</taxon>
        <taxon>Rosales</taxon>
        <taxon>Rosaceae</taxon>
        <taxon>Amygdaloideae</taxon>
        <taxon>Maleae</taxon>
        <taxon>Malus</taxon>
    </lineage>
</organism>
<evidence type="ECO:0000313" key="2">
    <source>
        <dbReference type="EMBL" id="RXH73173.1"/>
    </source>
</evidence>
<protein>
    <submittedName>
        <fullName evidence="2">Uncharacterized protein</fullName>
    </submittedName>
</protein>
<name>A0A498HW84_MALDO</name>
<accession>A0A498HW84</accession>
<dbReference type="EMBL" id="RDQH01000341">
    <property type="protein sequence ID" value="RXH73173.1"/>
    <property type="molecule type" value="Genomic_DNA"/>
</dbReference>
<comment type="caution">
    <text evidence="2">The sequence shown here is derived from an EMBL/GenBank/DDBJ whole genome shotgun (WGS) entry which is preliminary data.</text>
</comment>
<feature type="compositionally biased region" description="Basic and acidic residues" evidence="1">
    <location>
        <begin position="64"/>
        <end position="80"/>
    </location>
</feature>
<gene>
    <name evidence="2" type="ORF">DVH24_012857</name>
</gene>
<dbReference type="AlphaFoldDB" id="A0A498HW84"/>